<dbReference type="PANTHER" id="PTHR10037:SF62">
    <property type="entry name" value="SODIUM CHANNEL PROTEIN 60E"/>
    <property type="match status" value="1"/>
</dbReference>
<keyword evidence="3" id="KW-0106">Calcium</keyword>
<feature type="compositionally biased region" description="Pro residues" evidence="6">
    <location>
        <begin position="12"/>
        <end position="23"/>
    </location>
</feature>
<feature type="domain" description="EF-hand" evidence="8">
    <location>
        <begin position="552"/>
        <end position="587"/>
    </location>
</feature>
<name>A0ABN9YBD0_9DINO</name>
<dbReference type="InterPro" id="IPR027359">
    <property type="entry name" value="Volt_channel_dom_sf"/>
</dbReference>
<dbReference type="SMART" id="SM00054">
    <property type="entry name" value="EFh"/>
    <property type="match status" value="2"/>
</dbReference>
<dbReference type="InterPro" id="IPR018247">
    <property type="entry name" value="EF_Hand_1_Ca_BS"/>
</dbReference>
<dbReference type="PROSITE" id="PS50222">
    <property type="entry name" value="EF_HAND_2"/>
    <property type="match status" value="2"/>
</dbReference>
<evidence type="ECO:0000256" key="5">
    <source>
        <dbReference type="ARBA" id="ARBA00023136"/>
    </source>
</evidence>
<gene>
    <name evidence="9" type="ORF">PCOR1329_LOCUS83489</name>
</gene>
<evidence type="ECO:0000256" key="1">
    <source>
        <dbReference type="ARBA" id="ARBA00004141"/>
    </source>
</evidence>
<dbReference type="PROSITE" id="PS00018">
    <property type="entry name" value="EF_HAND_1"/>
    <property type="match status" value="2"/>
</dbReference>
<feature type="region of interest" description="Disordered" evidence="6">
    <location>
        <begin position="145"/>
        <end position="183"/>
    </location>
</feature>
<keyword evidence="2 7" id="KW-0812">Transmembrane</keyword>
<dbReference type="InterPro" id="IPR002048">
    <property type="entry name" value="EF_hand_dom"/>
</dbReference>
<feature type="region of interest" description="Disordered" evidence="6">
    <location>
        <begin position="1"/>
        <end position="43"/>
    </location>
</feature>
<organism evidence="9 10">
    <name type="scientific">Prorocentrum cordatum</name>
    <dbReference type="NCBI Taxonomy" id="2364126"/>
    <lineage>
        <taxon>Eukaryota</taxon>
        <taxon>Sar</taxon>
        <taxon>Alveolata</taxon>
        <taxon>Dinophyceae</taxon>
        <taxon>Prorocentrales</taxon>
        <taxon>Prorocentraceae</taxon>
        <taxon>Prorocentrum</taxon>
    </lineage>
</organism>
<evidence type="ECO:0000256" key="4">
    <source>
        <dbReference type="ARBA" id="ARBA00022989"/>
    </source>
</evidence>
<keyword evidence="10" id="KW-1185">Reference proteome</keyword>
<feature type="transmembrane region" description="Helical" evidence="7">
    <location>
        <begin position="500"/>
        <end position="528"/>
    </location>
</feature>
<dbReference type="EMBL" id="CAUYUJ010022102">
    <property type="protein sequence ID" value="CAK0908935.1"/>
    <property type="molecule type" value="Genomic_DNA"/>
</dbReference>
<feature type="transmembrane region" description="Helical" evidence="7">
    <location>
        <begin position="296"/>
        <end position="314"/>
    </location>
</feature>
<dbReference type="Pfam" id="PF00520">
    <property type="entry name" value="Ion_trans"/>
    <property type="match status" value="1"/>
</dbReference>
<dbReference type="Pfam" id="PF13499">
    <property type="entry name" value="EF-hand_7"/>
    <property type="match status" value="1"/>
</dbReference>
<evidence type="ECO:0000256" key="2">
    <source>
        <dbReference type="ARBA" id="ARBA00022692"/>
    </source>
</evidence>
<feature type="transmembrane region" description="Helical" evidence="7">
    <location>
        <begin position="433"/>
        <end position="452"/>
    </location>
</feature>
<dbReference type="Proteomes" id="UP001189429">
    <property type="component" value="Unassembled WGS sequence"/>
</dbReference>
<feature type="compositionally biased region" description="Basic residues" evidence="6">
    <location>
        <begin position="95"/>
        <end position="112"/>
    </location>
</feature>
<evidence type="ECO:0000313" key="10">
    <source>
        <dbReference type="Proteomes" id="UP001189429"/>
    </source>
</evidence>
<dbReference type="InterPro" id="IPR043203">
    <property type="entry name" value="VGCC_Ca_Na"/>
</dbReference>
<reference evidence="9" key="1">
    <citation type="submission" date="2023-10" db="EMBL/GenBank/DDBJ databases">
        <authorList>
            <person name="Chen Y."/>
            <person name="Shah S."/>
            <person name="Dougan E. K."/>
            <person name="Thang M."/>
            <person name="Chan C."/>
        </authorList>
    </citation>
    <scope>NUCLEOTIDE SEQUENCE [LARGE SCALE GENOMIC DNA]</scope>
</reference>
<keyword evidence="4 7" id="KW-1133">Transmembrane helix</keyword>
<evidence type="ECO:0000259" key="8">
    <source>
        <dbReference type="PROSITE" id="PS50222"/>
    </source>
</evidence>
<sequence length="669" mass="73115">GHPEAQAARALDPPPAGARPPPVSGGRCAGRPPEAMAVDDDGDPFAGIIASSVHSFVSQLKADYQRELRRALTMAARQSQGQPAAAADPDDKARAMARKAQSLRKTREHLRKTAAAQEPLRPPSAGLVPQLLPIVEVFDGDALEQTEEQPPPSAGGAQQPPPMRLAWQTADGGPADRAAPSSLPGMTVAADAGVGGEAPGARAETRATVVAECPSKGARATKASSRSREDSYHKVLRNVSMFSDEDFEMIKGSKEEKKRRRMYAETRRPDMEFYQKKSNATTSSQKRAFQILTSRVFDITMGVIIILNSATIGIETSYTVRGDDIPMALVVVEYLFLFLYVVELGLRFHAVGVKEAMSSNWVKFDTVLVVSGLANFVLTLVSLGGGAMEVAVGNMNMLKMLRLVRLARTVRVVVQFRTMWLLVQGLMHALLPMFWTGILMMMVVYIFAILGMETVVGSSDEALSLQAQENFRTMGGSVLTFMQMMALDSTASIYRPLIEANWLVSVLFLVFFMIGPIALMSIVTAIMVESSLRTANEDLEAKKAWESERRKAMIPKLKALLEMLDTDNSGFVDLAEMLAAPKEIQDQLTHICDLPTLAVEEVFHMLDVDRSGSLDIEEFVNGILHWCTADKPPELLLLVQMSKSMLDLLHVIKDEHDAPSARKSDVSVS</sequence>
<dbReference type="Gene3D" id="1.10.238.10">
    <property type="entry name" value="EF-hand"/>
    <property type="match status" value="1"/>
</dbReference>
<dbReference type="SUPFAM" id="SSF47473">
    <property type="entry name" value="EF-hand"/>
    <property type="match status" value="1"/>
</dbReference>
<feature type="compositionally biased region" description="Pro residues" evidence="6">
    <location>
        <begin position="149"/>
        <end position="163"/>
    </location>
</feature>
<dbReference type="Gene3D" id="1.20.120.350">
    <property type="entry name" value="Voltage-gated potassium channels. Chain C"/>
    <property type="match status" value="1"/>
</dbReference>
<comment type="caution">
    <text evidence="9">The sequence shown here is derived from an EMBL/GenBank/DDBJ whole genome shotgun (WGS) entry which is preliminary data.</text>
</comment>
<dbReference type="InterPro" id="IPR005821">
    <property type="entry name" value="Ion_trans_dom"/>
</dbReference>
<dbReference type="CDD" id="cd00051">
    <property type="entry name" value="EFh"/>
    <property type="match status" value="1"/>
</dbReference>
<evidence type="ECO:0000256" key="7">
    <source>
        <dbReference type="SAM" id="Phobius"/>
    </source>
</evidence>
<dbReference type="Gene3D" id="1.10.287.70">
    <property type="match status" value="1"/>
</dbReference>
<feature type="transmembrane region" description="Helical" evidence="7">
    <location>
        <begin position="366"/>
        <end position="388"/>
    </location>
</feature>
<dbReference type="SUPFAM" id="SSF81324">
    <property type="entry name" value="Voltage-gated potassium channels"/>
    <property type="match status" value="1"/>
</dbReference>
<protein>
    <recommendedName>
        <fullName evidence="8">EF-hand domain-containing protein</fullName>
    </recommendedName>
</protein>
<feature type="non-terminal residue" evidence="9">
    <location>
        <position position="1"/>
    </location>
</feature>
<evidence type="ECO:0000256" key="3">
    <source>
        <dbReference type="ARBA" id="ARBA00022837"/>
    </source>
</evidence>
<feature type="region of interest" description="Disordered" evidence="6">
    <location>
        <begin position="73"/>
        <end position="125"/>
    </location>
</feature>
<comment type="subcellular location">
    <subcellularLocation>
        <location evidence="1">Membrane</location>
        <topology evidence="1">Multi-pass membrane protein</topology>
    </subcellularLocation>
</comment>
<keyword evidence="5 7" id="KW-0472">Membrane</keyword>
<proteinExistence type="predicted"/>
<accession>A0ABN9YBD0</accession>
<dbReference type="PANTHER" id="PTHR10037">
    <property type="entry name" value="VOLTAGE-GATED CATION CHANNEL CALCIUM AND SODIUM"/>
    <property type="match status" value="1"/>
</dbReference>
<feature type="transmembrane region" description="Helical" evidence="7">
    <location>
        <begin position="326"/>
        <end position="346"/>
    </location>
</feature>
<feature type="domain" description="EF-hand" evidence="8">
    <location>
        <begin position="594"/>
        <end position="629"/>
    </location>
</feature>
<evidence type="ECO:0000313" key="9">
    <source>
        <dbReference type="EMBL" id="CAK0908935.1"/>
    </source>
</evidence>
<evidence type="ECO:0000256" key="6">
    <source>
        <dbReference type="SAM" id="MobiDB-lite"/>
    </source>
</evidence>
<dbReference type="InterPro" id="IPR011992">
    <property type="entry name" value="EF-hand-dom_pair"/>
</dbReference>